<dbReference type="SUPFAM" id="SSF46934">
    <property type="entry name" value="UBA-like"/>
    <property type="match status" value="1"/>
</dbReference>
<dbReference type="CDD" id="cd14385">
    <property type="entry name" value="UBA1_spUBP14_like"/>
    <property type="match status" value="1"/>
</dbReference>
<accession>A0A1L0BEG3</accession>
<dbReference type="EMBL" id="LT635757">
    <property type="protein sequence ID" value="SGZ49475.1"/>
    <property type="molecule type" value="Genomic_DNA"/>
</dbReference>
<keyword evidence="8 11" id="KW-0378">Hydrolase</keyword>
<dbReference type="InterPro" id="IPR009060">
    <property type="entry name" value="UBA-like_sf"/>
</dbReference>
<dbReference type="PROSITE" id="PS50030">
    <property type="entry name" value="UBA"/>
    <property type="match status" value="2"/>
</dbReference>
<dbReference type="OrthoDB" id="361536at2759"/>
<dbReference type="PIRSF" id="PIRSF016308">
    <property type="entry name" value="UBP"/>
    <property type="match status" value="1"/>
</dbReference>
<evidence type="ECO:0000256" key="7">
    <source>
        <dbReference type="ARBA" id="ARBA00022786"/>
    </source>
</evidence>
<feature type="binding site" evidence="13">
    <location>
        <position position="190"/>
    </location>
    <ligand>
        <name>Zn(2+)</name>
        <dbReference type="ChEBI" id="CHEBI:29105"/>
    </ligand>
</feature>
<evidence type="ECO:0000256" key="3">
    <source>
        <dbReference type="ARBA" id="ARBA00022670"/>
    </source>
</evidence>
<feature type="domain" description="UBP-type" evidence="19">
    <location>
        <begin position="166"/>
        <end position="275"/>
    </location>
</feature>
<evidence type="ECO:0000256" key="5">
    <source>
        <dbReference type="ARBA" id="ARBA00022737"/>
    </source>
</evidence>
<dbReference type="SMART" id="SM00165">
    <property type="entry name" value="UBA"/>
    <property type="match status" value="2"/>
</dbReference>
<dbReference type="InterPro" id="IPR001394">
    <property type="entry name" value="Peptidase_C19_UCH"/>
</dbReference>
<dbReference type="GO" id="GO:0005829">
    <property type="term" value="C:cytosol"/>
    <property type="evidence" value="ECO:0007669"/>
    <property type="project" value="TreeGrafter"/>
</dbReference>
<evidence type="ECO:0000256" key="12">
    <source>
        <dbReference type="PIRSR" id="PIRSR016308-1"/>
    </source>
</evidence>
<dbReference type="InterPro" id="IPR018200">
    <property type="entry name" value="USP_CS"/>
</dbReference>
<dbReference type="FunFam" id="3.30.40.10:FF:000396">
    <property type="entry name" value="Ubiquitin carboxyl-terminal hydrolase"/>
    <property type="match status" value="1"/>
</dbReference>
<dbReference type="Gene3D" id="3.30.40.10">
    <property type="entry name" value="Zinc/RING finger domain, C3HC4 (zinc finger)"/>
    <property type="match status" value="2"/>
</dbReference>
<dbReference type="AlphaFoldDB" id="A0A1L0BEG3"/>
<keyword evidence="5" id="KW-0677">Repeat</keyword>
<dbReference type="InterPro" id="IPR028889">
    <property type="entry name" value="USP"/>
</dbReference>
<keyword evidence="4 11" id="KW-0479">Metal-binding</keyword>
<feature type="binding site" evidence="13">
    <location>
        <position position="207"/>
    </location>
    <ligand>
        <name>Zn(2+)</name>
        <dbReference type="ChEBI" id="CHEBI:29105"/>
    </ligand>
</feature>
<dbReference type="Pfam" id="PF02148">
    <property type="entry name" value="zf-UBP"/>
    <property type="match status" value="1"/>
</dbReference>
<evidence type="ECO:0000256" key="10">
    <source>
        <dbReference type="ARBA" id="ARBA00022833"/>
    </source>
</evidence>
<dbReference type="PROSITE" id="PS50235">
    <property type="entry name" value="USP_3"/>
    <property type="match status" value="1"/>
</dbReference>
<reference evidence="20 21" key="1">
    <citation type="submission" date="2016-10" db="EMBL/GenBank/DDBJ databases">
        <authorList>
            <person name="de Groot N.N."/>
        </authorList>
    </citation>
    <scope>NUCLEOTIDE SEQUENCE [LARGE SCALE GENOMIC DNA]</scope>
    <source>
        <strain evidence="20 21">CBS 141442</strain>
    </source>
</reference>
<comment type="catalytic activity">
    <reaction evidence="1 11 15">
        <text>Thiol-dependent hydrolysis of ester, thioester, amide, peptide and isopeptide bonds formed by the C-terminal Gly of ubiquitin (a 76-residue protein attached to proteins as an intracellular targeting signal).</text>
        <dbReference type="EC" id="3.4.19.12"/>
    </reaction>
</comment>
<dbReference type="InterPro" id="IPR016652">
    <property type="entry name" value="Ubiquitinyl_hydrolase"/>
</dbReference>
<evidence type="ECO:0000259" key="19">
    <source>
        <dbReference type="PROSITE" id="PS50271"/>
    </source>
</evidence>
<feature type="compositionally biased region" description="Polar residues" evidence="16">
    <location>
        <begin position="640"/>
        <end position="654"/>
    </location>
</feature>
<feature type="active site" description="Nucleophile" evidence="12">
    <location>
        <position position="326"/>
    </location>
</feature>
<feature type="binding site" evidence="13">
    <location>
        <position position="187"/>
    </location>
    <ligand>
        <name>Zn(2+)</name>
        <dbReference type="ChEBI" id="CHEBI:29105"/>
    </ligand>
</feature>
<evidence type="ECO:0000313" key="21">
    <source>
        <dbReference type="Proteomes" id="UP000182334"/>
    </source>
</evidence>
<dbReference type="InterPro" id="IPR041432">
    <property type="entry name" value="UBP13_Znf-UBP_var"/>
</dbReference>
<comment type="similarity">
    <text evidence="2 11 15">Belongs to the peptidase C19 family.</text>
</comment>
<dbReference type="SMART" id="SM00290">
    <property type="entry name" value="ZnF_UBP"/>
    <property type="match status" value="2"/>
</dbReference>
<dbReference type="InterPro" id="IPR015940">
    <property type="entry name" value="UBA"/>
</dbReference>
<dbReference type="SUPFAM" id="SSF54001">
    <property type="entry name" value="Cysteine proteinases"/>
    <property type="match status" value="1"/>
</dbReference>
<dbReference type="InterPro" id="IPR001607">
    <property type="entry name" value="Znf_UBP"/>
</dbReference>
<feature type="region of interest" description="Disordered" evidence="16">
    <location>
        <begin position="633"/>
        <end position="656"/>
    </location>
</feature>
<dbReference type="PROSITE" id="PS50271">
    <property type="entry name" value="ZF_UBP"/>
    <property type="match status" value="1"/>
</dbReference>
<evidence type="ECO:0000256" key="1">
    <source>
        <dbReference type="ARBA" id="ARBA00000707"/>
    </source>
</evidence>
<dbReference type="Pfam" id="PF00443">
    <property type="entry name" value="UCH"/>
    <property type="match status" value="1"/>
</dbReference>
<keyword evidence="9 11" id="KW-0788">Thiol protease</keyword>
<dbReference type="STRING" id="45354.A0A1L0BEG3"/>
<keyword evidence="10 11" id="KW-0862">Zinc</keyword>
<dbReference type="GO" id="GO:0004843">
    <property type="term" value="F:cysteine-type deubiquitinase activity"/>
    <property type="evidence" value="ECO:0007669"/>
    <property type="project" value="UniProtKB-UniRule"/>
</dbReference>
<feature type="domain" description="USP" evidence="18">
    <location>
        <begin position="317"/>
        <end position="788"/>
    </location>
</feature>
<evidence type="ECO:0000256" key="8">
    <source>
        <dbReference type="ARBA" id="ARBA00022801"/>
    </source>
</evidence>
<dbReference type="Pfam" id="PF00627">
    <property type="entry name" value="UBA"/>
    <property type="match status" value="2"/>
</dbReference>
<dbReference type="GO" id="GO:0005634">
    <property type="term" value="C:nucleus"/>
    <property type="evidence" value="ECO:0007669"/>
    <property type="project" value="TreeGrafter"/>
</dbReference>
<feature type="active site" description="Proton acceptor" evidence="12">
    <location>
        <position position="746"/>
    </location>
</feature>
<proteinExistence type="inferred from homology"/>
<sequence length="788" mass="87911">MSAEEFVISASAALPGTVNASQKVYKDDCMYSFDTAENNALGLDVCMTCFQAFARAPQKNYTAEHYAEKRHPLYVNITKTLKPESERRVLEADTDDSKLKKAKLEIKEQKESDIYDIVNSVYILPLDTSLCIEDTPEPAKLLALQILRANSASTNDEIKAWEQQIFPCEHSVDIQTQEPANTDLAQCAYCDLKENLWVCLTCGTVGCGREQYGSSLKGNSHALEHFNSTGHAVAVKLGSLSADDEESCDCYCYLCNDEVKVPELSNKLLKFGLDLKNSVKTEKNLIELNLDTNKNWQFDLDGANGDKLRPIFGSGLTGFQNLGNSCYLNSVIQALFSLPQYREFFKSRSFDKSVRDPALDLTSQMIKIYDGLLSGRYSKPNELKGDDYQLGIKPSTFKTLVGSDHAEFSSNKQQDACEFLLYLLDKLDKEFGLSLNKDFKFLVSNKVICSSCRSGSATEDLVDNISVPITETLIGEDEDGKKIYKEVKLEESFQKFHSVEEIENFKCDSCGETTTSLKSSGFFTYPKNLIVSVQRIKLENWVPVKIDVPITVPEEIDLSAYGAPKFEEGETKIDHTSSTQPAEFVPNPEALSMLLSMGFSEPRCLRGLYNTGNKDAEEAMNWVFAHMDDADIDTPFNPAEESSATDSGSSNEPSAESIENLVAMGFSQQLAKKALVVNSNDVNASVEWLFNNPDDDGVIENTKSVINVQKEADDLKKQLLQSTPSSTNYKLKAVVCHKGSSPHTGHYVVFIRIEGKWVLFNDEKVVECDESNLEDMRNNGYIYFFNSE</sequence>
<keyword evidence="21" id="KW-1185">Reference proteome</keyword>
<keyword evidence="6 14" id="KW-0863">Zinc-finger</keyword>
<evidence type="ECO:0000256" key="9">
    <source>
        <dbReference type="ARBA" id="ARBA00022807"/>
    </source>
</evidence>
<dbReference type="Gene3D" id="1.10.8.10">
    <property type="entry name" value="DNA helicase RuvA subunit, C-terminal domain"/>
    <property type="match status" value="2"/>
</dbReference>
<evidence type="ECO:0000256" key="16">
    <source>
        <dbReference type="SAM" id="MobiDB-lite"/>
    </source>
</evidence>
<dbReference type="Pfam" id="PF17807">
    <property type="entry name" value="zf-UBP_var"/>
    <property type="match status" value="1"/>
</dbReference>
<dbReference type="GO" id="GO:0008270">
    <property type="term" value="F:zinc ion binding"/>
    <property type="evidence" value="ECO:0007669"/>
    <property type="project" value="UniProtKB-UniRule"/>
</dbReference>
<dbReference type="PANTHER" id="PTHR24006:SF664">
    <property type="entry name" value="UBIQUITIN CARBOXYL-TERMINAL HYDROLASE"/>
    <property type="match status" value="1"/>
</dbReference>
<dbReference type="InterPro" id="IPR038765">
    <property type="entry name" value="Papain-like_cys_pep_sf"/>
</dbReference>
<dbReference type="PROSITE" id="PS00973">
    <property type="entry name" value="USP_2"/>
    <property type="match status" value="1"/>
</dbReference>
<protein>
    <recommendedName>
        <fullName evidence="11 15">Ubiquitin carboxyl-terminal hydrolase</fullName>
        <ecNumber evidence="11 15">3.4.19.12</ecNumber>
    </recommendedName>
</protein>
<dbReference type="InterPro" id="IPR050164">
    <property type="entry name" value="Peptidase_C19"/>
</dbReference>
<dbReference type="Gene3D" id="3.90.70.10">
    <property type="entry name" value="Cysteine proteinases"/>
    <property type="match status" value="1"/>
</dbReference>
<evidence type="ECO:0000313" key="20">
    <source>
        <dbReference type="EMBL" id="SGZ49475.1"/>
    </source>
</evidence>
<dbReference type="PANTHER" id="PTHR24006">
    <property type="entry name" value="UBIQUITIN CARBOXYL-TERMINAL HYDROLASE"/>
    <property type="match status" value="1"/>
</dbReference>
<name>A0A1L0BEG3_9ASCO</name>
<evidence type="ECO:0000256" key="11">
    <source>
        <dbReference type="PIRNR" id="PIRNR016308"/>
    </source>
</evidence>
<dbReference type="PROSITE" id="PS00972">
    <property type="entry name" value="USP_1"/>
    <property type="match status" value="1"/>
</dbReference>
<dbReference type="GO" id="GO:0016579">
    <property type="term" value="P:protein deubiquitination"/>
    <property type="evidence" value="ECO:0007669"/>
    <property type="project" value="InterPro"/>
</dbReference>
<feature type="domain" description="UBA" evidence="17">
    <location>
        <begin position="585"/>
        <end position="626"/>
    </location>
</feature>
<evidence type="ECO:0000256" key="2">
    <source>
        <dbReference type="ARBA" id="ARBA00009085"/>
    </source>
</evidence>
<dbReference type="SUPFAM" id="SSF57850">
    <property type="entry name" value="RING/U-box"/>
    <property type="match status" value="2"/>
</dbReference>
<evidence type="ECO:0000256" key="6">
    <source>
        <dbReference type="ARBA" id="ARBA00022771"/>
    </source>
</evidence>
<gene>
    <name evidence="20" type="ORF">SAMEA4029010_CIC11G00000003937</name>
</gene>
<dbReference type="InterPro" id="IPR013083">
    <property type="entry name" value="Znf_RING/FYVE/PHD"/>
</dbReference>
<feature type="binding site" evidence="13">
    <location>
        <position position="221"/>
    </location>
    <ligand>
        <name>Zn(2+)</name>
        <dbReference type="ChEBI" id="CHEBI:29105"/>
    </ligand>
</feature>
<feature type="domain" description="UBA" evidence="17">
    <location>
        <begin position="652"/>
        <end position="692"/>
    </location>
</feature>
<evidence type="ECO:0000256" key="15">
    <source>
        <dbReference type="RuleBase" id="RU366025"/>
    </source>
</evidence>
<dbReference type="CDD" id="cd02658">
    <property type="entry name" value="Peptidase_C19B"/>
    <property type="match status" value="1"/>
</dbReference>
<keyword evidence="3 11" id="KW-0645">Protease</keyword>
<dbReference type="FunFam" id="1.10.8.10:FF:000086">
    <property type="entry name" value="Ubiquitin carboxyl-terminal hydrolase"/>
    <property type="match status" value="1"/>
</dbReference>
<dbReference type="GO" id="GO:0006508">
    <property type="term" value="P:proteolysis"/>
    <property type="evidence" value="ECO:0007669"/>
    <property type="project" value="UniProtKB-KW"/>
</dbReference>
<evidence type="ECO:0000259" key="18">
    <source>
        <dbReference type="PROSITE" id="PS50235"/>
    </source>
</evidence>
<evidence type="ECO:0000256" key="4">
    <source>
        <dbReference type="ARBA" id="ARBA00022723"/>
    </source>
</evidence>
<evidence type="ECO:0000256" key="14">
    <source>
        <dbReference type="PROSITE-ProRule" id="PRU00502"/>
    </source>
</evidence>
<dbReference type="Proteomes" id="UP000182334">
    <property type="component" value="Chromosome II"/>
</dbReference>
<keyword evidence="7 11" id="KW-0833">Ubl conjugation pathway</keyword>
<dbReference type="EC" id="3.4.19.12" evidence="11 15"/>
<evidence type="ECO:0000259" key="17">
    <source>
        <dbReference type="PROSITE" id="PS50030"/>
    </source>
</evidence>
<evidence type="ECO:0000256" key="13">
    <source>
        <dbReference type="PIRSR" id="PIRSR016308-3"/>
    </source>
</evidence>
<organism evidence="20 21">
    <name type="scientific">Sungouiella intermedia</name>
    <dbReference type="NCBI Taxonomy" id="45354"/>
    <lineage>
        <taxon>Eukaryota</taxon>
        <taxon>Fungi</taxon>
        <taxon>Dikarya</taxon>
        <taxon>Ascomycota</taxon>
        <taxon>Saccharomycotina</taxon>
        <taxon>Pichiomycetes</taxon>
        <taxon>Metschnikowiaceae</taxon>
        <taxon>Sungouiella</taxon>
    </lineage>
</organism>